<comment type="caution">
    <text evidence="1">The sequence shown here is derived from an EMBL/GenBank/DDBJ whole genome shotgun (WGS) entry which is preliminary data.</text>
</comment>
<dbReference type="EMBL" id="JACEIK010008986">
    <property type="protein sequence ID" value="MCE3051844.1"/>
    <property type="molecule type" value="Genomic_DNA"/>
</dbReference>
<reference evidence="1 2" key="1">
    <citation type="journal article" date="2021" name="BMC Genomics">
        <title>Datura genome reveals duplications of psychoactive alkaloid biosynthetic genes and high mutation rate following tissue culture.</title>
        <authorList>
            <person name="Rajewski A."/>
            <person name="Carter-House D."/>
            <person name="Stajich J."/>
            <person name="Litt A."/>
        </authorList>
    </citation>
    <scope>NUCLEOTIDE SEQUENCE [LARGE SCALE GENOMIC DNA]</scope>
    <source>
        <strain evidence="1">AR-01</strain>
    </source>
</reference>
<keyword evidence="2" id="KW-1185">Reference proteome</keyword>
<gene>
    <name evidence="1" type="ORF">HAX54_050954</name>
</gene>
<organism evidence="1 2">
    <name type="scientific">Datura stramonium</name>
    <name type="common">Jimsonweed</name>
    <name type="synonym">Common thornapple</name>
    <dbReference type="NCBI Taxonomy" id="4076"/>
    <lineage>
        <taxon>Eukaryota</taxon>
        <taxon>Viridiplantae</taxon>
        <taxon>Streptophyta</taxon>
        <taxon>Embryophyta</taxon>
        <taxon>Tracheophyta</taxon>
        <taxon>Spermatophyta</taxon>
        <taxon>Magnoliopsida</taxon>
        <taxon>eudicotyledons</taxon>
        <taxon>Gunneridae</taxon>
        <taxon>Pentapetalae</taxon>
        <taxon>asterids</taxon>
        <taxon>lamiids</taxon>
        <taxon>Solanales</taxon>
        <taxon>Solanaceae</taxon>
        <taxon>Solanoideae</taxon>
        <taxon>Datureae</taxon>
        <taxon>Datura</taxon>
    </lineage>
</organism>
<proteinExistence type="predicted"/>
<evidence type="ECO:0000313" key="1">
    <source>
        <dbReference type="EMBL" id="MCE3051844.1"/>
    </source>
</evidence>
<name>A0ABS8WRQ0_DATST</name>
<protein>
    <submittedName>
        <fullName evidence="1">Uncharacterized protein</fullName>
    </submittedName>
</protein>
<accession>A0ABS8WRQ0</accession>
<dbReference type="Proteomes" id="UP000823775">
    <property type="component" value="Unassembled WGS sequence"/>
</dbReference>
<sequence length="104" mass="11413">MCCFVGICRFQRLAGNNGGCGLEIEDDEQGIRGCTTMEKRDGAVWVSGGAAFNRRRRSSGGRCSASPELKLLVGENEGEEASLKFFLRGNWKLGLGFWYNNGNK</sequence>
<evidence type="ECO:0000313" key="2">
    <source>
        <dbReference type="Proteomes" id="UP000823775"/>
    </source>
</evidence>